<feature type="binding site" evidence="18">
    <location>
        <position position="263"/>
    </location>
    <ligand>
        <name>ATP</name>
        <dbReference type="ChEBI" id="CHEBI:30616"/>
    </ligand>
</feature>
<sequence>MEKVILIKLGEIWLKGKNRDEFIGRLIKNIKASTGLSNKDIIIGQGRIYLYNLKPSNYNLKPIFGIHSFVEAYEVEPNLKEAVKITHEIAGKEVENGAKTFKIEARRADKKFEKSSMELNQELGEAVLNKFGEMLTVDVKNPDFSIFVEVQKSSIYLYSSKDEVAGPKGLPVGISGTGLLLLSGGIDSPVAGWMSQKRGMKIDAVHFYSPPYTGEKAKEKVVDLCRKLAVFNGGEIQLYLVNLARIQVESKKAPERLWTLLHRRFMVQIAKEIAQKKNYKALINGESLGQVASQTIENIAAVDYAINFPILRPLVGFDKLETIEIAKRIDTYEISILPFEDCCTVLSSANPKTKAKLQEIAQWEEKLKLQDAVQEAINNLEVKKIT</sequence>
<dbReference type="Pfam" id="PF22025">
    <property type="entry name" value="ThiI_fer"/>
    <property type="match status" value="1"/>
</dbReference>
<comment type="function">
    <text evidence="11 18">Catalyzes the ATP-dependent transfer of a sulfur to tRNA to produce 4-thiouridine in position 8 of tRNAs, which functions as a near-UV photosensor. Also catalyzes the transfer of sulfur to the sulfur carrier protein ThiS, forming ThiS-thiocarboxylate. This is a step in the synthesis of thiazole, in the thiamine biosynthesis pathway. The sulfur is donated as persulfide by IscS.</text>
</comment>
<evidence type="ECO:0000256" key="14">
    <source>
        <dbReference type="ARBA" id="ARBA00071867"/>
    </source>
</evidence>
<dbReference type="InterPro" id="IPR050102">
    <property type="entry name" value="tRNA_sulfurtransferase_ThiI"/>
</dbReference>
<feature type="binding site" evidence="18">
    <location>
        <position position="285"/>
    </location>
    <ligand>
        <name>ATP</name>
        <dbReference type="ChEBI" id="CHEBI:30616"/>
    </ligand>
</feature>
<feature type="binding site" evidence="18">
    <location>
        <position position="294"/>
    </location>
    <ligand>
        <name>ATP</name>
        <dbReference type="ChEBI" id="CHEBI:30616"/>
    </ligand>
</feature>
<dbReference type="Proteomes" id="UP000176770">
    <property type="component" value="Unassembled WGS sequence"/>
</dbReference>
<dbReference type="EMBL" id="MHOK01000005">
    <property type="protein sequence ID" value="OGZ62216.1"/>
    <property type="molecule type" value="Genomic_DNA"/>
</dbReference>
<comment type="caution">
    <text evidence="20">The sequence shown here is derived from an EMBL/GenBank/DDBJ whole genome shotgun (WGS) entry which is preliminary data.</text>
</comment>
<protein>
    <recommendedName>
        <fullName evidence="14 18">Probable tRNA sulfurtransferase</fullName>
        <ecNumber evidence="13 18">2.8.1.4</ecNumber>
    </recommendedName>
    <alternativeName>
        <fullName evidence="15 18">Sulfur carrier protein ThiS sulfurtransferase</fullName>
    </alternativeName>
    <alternativeName>
        <fullName evidence="16 18">Thiamine biosynthesis protein ThiI</fullName>
    </alternativeName>
    <alternativeName>
        <fullName evidence="17 18">tRNA 4-thiouridine synthase</fullName>
    </alternativeName>
</protein>
<gene>
    <name evidence="18" type="primary">thiI</name>
    <name evidence="20" type="ORF">A3F94_02715</name>
</gene>
<dbReference type="PANTHER" id="PTHR43209">
    <property type="entry name" value="TRNA SULFURTRANSFERASE"/>
    <property type="match status" value="1"/>
</dbReference>
<evidence type="ECO:0000256" key="7">
    <source>
        <dbReference type="ARBA" id="ARBA00022884"/>
    </source>
</evidence>
<evidence type="ECO:0000256" key="2">
    <source>
        <dbReference type="ARBA" id="ARBA00022490"/>
    </source>
</evidence>
<comment type="catalytic activity">
    <reaction evidence="9 18">
        <text>[ThiI sulfur-carrier protein]-S-sulfanyl-L-cysteine + a uridine in tRNA + 2 reduced [2Fe-2S]-[ferredoxin] + ATP + H(+) = [ThiI sulfur-carrier protein]-L-cysteine + a 4-thiouridine in tRNA + 2 oxidized [2Fe-2S]-[ferredoxin] + AMP + diphosphate</text>
        <dbReference type="Rhea" id="RHEA:24176"/>
        <dbReference type="Rhea" id="RHEA-COMP:10000"/>
        <dbReference type="Rhea" id="RHEA-COMP:10001"/>
        <dbReference type="Rhea" id="RHEA-COMP:13337"/>
        <dbReference type="Rhea" id="RHEA-COMP:13338"/>
        <dbReference type="Rhea" id="RHEA-COMP:13339"/>
        <dbReference type="Rhea" id="RHEA-COMP:13340"/>
        <dbReference type="ChEBI" id="CHEBI:15378"/>
        <dbReference type="ChEBI" id="CHEBI:29950"/>
        <dbReference type="ChEBI" id="CHEBI:30616"/>
        <dbReference type="ChEBI" id="CHEBI:33019"/>
        <dbReference type="ChEBI" id="CHEBI:33737"/>
        <dbReference type="ChEBI" id="CHEBI:33738"/>
        <dbReference type="ChEBI" id="CHEBI:61963"/>
        <dbReference type="ChEBI" id="CHEBI:65315"/>
        <dbReference type="ChEBI" id="CHEBI:136798"/>
        <dbReference type="ChEBI" id="CHEBI:456215"/>
        <dbReference type="EC" id="2.8.1.4"/>
    </reaction>
</comment>
<evidence type="ECO:0000256" key="4">
    <source>
        <dbReference type="ARBA" id="ARBA00022679"/>
    </source>
</evidence>
<keyword evidence="3 18" id="KW-0820">tRNA-binding</keyword>
<dbReference type="UniPathway" id="UPA00060"/>
<dbReference type="InterPro" id="IPR049961">
    <property type="entry name" value="ThiI_N"/>
</dbReference>
<evidence type="ECO:0000256" key="16">
    <source>
        <dbReference type="ARBA" id="ARBA00077849"/>
    </source>
</evidence>
<comment type="similarity">
    <text evidence="12 18">Belongs to the ThiI family.</text>
</comment>
<dbReference type="InterPro" id="IPR020536">
    <property type="entry name" value="ThiI_AANH"/>
</dbReference>
<dbReference type="Pfam" id="PF02568">
    <property type="entry name" value="ThiI"/>
    <property type="match status" value="1"/>
</dbReference>
<dbReference type="HAMAP" id="MF_00021">
    <property type="entry name" value="ThiI"/>
    <property type="match status" value="1"/>
</dbReference>
<dbReference type="STRING" id="1802165.A3F94_02715"/>
<feature type="binding site" evidence="18">
    <location>
        <begin position="206"/>
        <end position="207"/>
    </location>
    <ligand>
        <name>ATP</name>
        <dbReference type="ChEBI" id="CHEBI:30616"/>
    </ligand>
</feature>
<evidence type="ECO:0000256" key="18">
    <source>
        <dbReference type="HAMAP-Rule" id="MF_00021"/>
    </source>
</evidence>
<keyword evidence="4 18" id="KW-0808">Transferase</keyword>
<evidence type="ECO:0000256" key="5">
    <source>
        <dbReference type="ARBA" id="ARBA00022741"/>
    </source>
</evidence>
<dbReference type="InterPro" id="IPR054173">
    <property type="entry name" value="ThiI_fer"/>
</dbReference>
<dbReference type="Pfam" id="PF02926">
    <property type="entry name" value="THUMP"/>
    <property type="match status" value="1"/>
</dbReference>
<proteinExistence type="inferred from homology"/>
<dbReference type="SUPFAM" id="SSF143437">
    <property type="entry name" value="THUMP domain-like"/>
    <property type="match status" value="1"/>
</dbReference>
<evidence type="ECO:0000256" key="15">
    <source>
        <dbReference type="ARBA" id="ARBA00075337"/>
    </source>
</evidence>
<dbReference type="GO" id="GO:0140741">
    <property type="term" value="F:tRNA-uracil-4 sulfurtransferase activity"/>
    <property type="evidence" value="ECO:0007669"/>
    <property type="project" value="UniProtKB-EC"/>
</dbReference>
<dbReference type="InterPro" id="IPR003720">
    <property type="entry name" value="tRNA_STrfase"/>
</dbReference>
<evidence type="ECO:0000256" key="3">
    <source>
        <dbReference type="ARBA" id="ARBA00022555"/>
    </source>
</evidence>
<dbReference type="GO" id="GO:0004810">
    <property type="term" value="F:CCA tRNA nucleotidyltransferase activity"/>
    <property type="evidence" value="ECO:0007669"/>
    <property type="project" value="InterPro"/>
</dbReference>
<dbReference type="NCBIfam" id="TIGR00342">
    <property type="entry name" value="tRNA uracil 4-sulfurtransferase ThiI"/>
    <property type="match status" value="1"/>
</dbReference>
<evidence type="ECO:0000256" key="17">
    <source>
        <dbReference type="ARBA" id="ARBA00080570"/>
    </source>
</evidence>
<evidence type="ECO:0000256" key="6">
    <source>
        <dbReference type="ARBA" id="ARBA00022840"/>
    </source>
</evidence>
<dbReference type="PANTHER" id="PTHR43209:SF1">
    <property type="entry name" value="TRNA SULFURTRANSFERASE"/>
    <property type="match status" value="1"/>
</dbReference>
<dbReference type="GO" id="GO:0005829">
    <property type="term" value="C:cytosol"/>
    <property type="evidence" value="ECO:0007669"/>
    <property type="project" value="TreeGrafter"/>
</dbReference>
<keyword evidence="5 18" id="KW-0547">Nucleotide-binding</keyword>
<dbReference type="PROSITE" id="PS51165">
    <property type="entry name" value="THUMP"/>
    <property type="match status" value="1"/>
</dbReference>
<evidence type="ECO:0000259" key="19">
    <source>
        <dbReference type="PROSITE" id="PS51165"/>
    </source>
</evidence>
<evidence type="ECO:0000313" key="20">
    <source>
        <dbReference type="EMBL" id="OGZ62216.1"/>
    </source>
</evidence>
<keyword evidence="8 18" id="KW-0784">Thiamine biosynthesis</keyword>
<dbReference type="SUPFAM" id="SSF52402">
    <property type="entry name" value="Adenine nucleotide alpha hydrolases-like"/>
    <property type="match status" value="1"/>
</dbReference>
<dbReference type="GO" id="GO:0009228">
    <property type="term" value="P:thiamine biosynthetic process"/>
    <property type="evidence" value="ECO:0007669"/>
    <property type="project" value="UniProtKB-KW"/>
</dbReference>
<feature type="binding site" evidence="18">
    <location>
        <begin position="181"/>
        <end position="182"/>
    </location>
    <ligand>
        <name>ATP</name>
        <dbReference type="ChEBI" id="CHEBI:30616"/>
    </ligand>
</feature>
<comment type="pathway">
    <text evidence="18">Cofactor biosynthesis; thiamine diphosphate biosynthesis.</text>
</comment>
<dbReference type="Gene3D" id="3.30.2130.30">
    <property type="match status" value="1"/>
</dbReference>
<evidence type="ECO:0000256" key="13">
    <source>
        <dbReference type="ARBA" id="ARBA00066827"/>
    </source>
</evidence>
<keyword evidence="7 18" id="KW-0694">RNA-binding</keyword>
<name>A0A1G2HI88_9BACT</name>
<evidence type="ECO:0000256" key="1">
    <source>
        <dbReference type="ARBA" id="ARBA00004496"/>
    </source>
</evidence>
<dbReference type="EC" id="2.8.1.4" evidence="13 18"/>
<dbReference type="InterPro" id="IPR004114">
    <property type="entry name" value="THUMP_dom"/>
</dbReference>
<dbReference type="InterPro" id="IPR014729">
    <property type="entry name" value="Rossmann-like_a/b/a_fold"/>
</dbReference>
<dbReference type="InterPro" id="IPR049962">
    <property type="entry name" value="THUMP_ThiI"/>
</dbReference>
<evidence type="ECO:0000256" key="10">
    <source>
        <dbReference type="ARBA" id="ARBA00052330"/>
    </source>
</evidence>
<reference evidence="20 21" key="1">
    <citation type="journal article" date="2016" name="Nat. Commun.">
        <title>Thousands of microbial genomes shed light on interconnected biogeochemical processes in an aquifer system.</title>
        <authorList>
            <person name="Anantharaman K."/>
            <person name="Brown C.T."/>
            <person name="Hug L.A."/>
            <person name="Sharon I."/>
            <person name="Castelle C.J."/>
            <person name="Probst A.J."/>
            <person name="Thomas B.C."/>
            <person name="Singh A."/>
            <person name="Wilkins M.J."/>
            <person name="Karaoz U."/>
            <person name="Brodie E.L."/>
            <person name="Williams K.H."/>
            <person name="Hubbard S.S."/>
            <person name="Banfield J.F."/>
        </authorList>
    </citation>
    <scope>NUCLEOTIDE SEQUENCE [LARGE SCALE GENOMIC DNA]</scope>
</reference>
<accession>A0A1G2HI88</accession>
<comment type="catalytic activity">
    <reaction evidence="10 18">
        <text>[ThiS sulfur-carrier protein]-C-terminal Gly-Gly-AMP + S-sulfanyl-L-cysteinyl-[cysteine desulfurase] + AH2 = [ThiS sulfur-carrier protein]-C-terminal-Gly-aminoethanethioate + L-cysteinyl-[cysteine desulfurase] + A + AMP + 2 H(+)</text>
        <dbReference type="Rhea" id="RHEA:43340"/>
        <dbReference type="Rhea" id="RHEA-COMP:12157"/>
        <dbReference type="Rhea" id="RHEA-COMP:12158"/>
        <dbReference type="Rhea" id="RHEA-COMP:12910"/>
        <dbReference type="Rhea" id="RHEA-COMP:19908"/>
        <dbReference type="ChEBI" id="CHEBI:13193"/>
        <dbReference type="ChEBI" id="CHEBI:15378"/>
        <dbReference type="ChEBI" id="CHEBI:17499"/>
        <dbReference type="ChEBI" id="CHEBI:29950"/>
        <dbReference type="ChEBI" id="CHEBI:61963"/>
        <dbReference type="ChEBI" id="CHEBI:90618"/>
        <dbReference type="ChEBI" id="CHEBI:232372"/>
        <dbReference type="ChEBI" id="CHEBI:456215"/>
    </reaction>
</comment>
<dbReference type="SMART" id="SM00981">
    <property type="entry name" value="THUMP"/>
    <property type="match status" value="1"/>
</dbReference>
<dbReference type="GO" id="GO:0002937">
    <property type="term" value="P:tRNA 4-thiouridine biosynthesis"/>
    <property type="evidence" value="ECO:0007669"/>
    <property type="project" value="TreeGrafter"/>
</dbReference>
<evidence type="ECO:0000256" key="12">
    <source>
        <dbReference type="ARBA" id="ARBA00061472"/>
    </source>
</evidence>
<evidence type="ECO:0000256" key="8">
    <source>
        <dbReference type="ARBA" id="ARBA00022977"/>
    </source>
</evidence>
<evidence type="ECO:0000256" key="11">
    <source>
        <dbReference type="ARBA" id="ARBA00058382"/>
    </source>
</evidence>
<evidence type="ECO:0000313" key="21">
    <source>
        <dbReference type="Proteomes" id="UP000176770"/>
    </source>
</evidence>
<dbReference type="GO" id="GO:0000049">
    <property type="term" value="F:tRNA binding"/>
    <property type="evidence" value="ECO:0007669"/>
    <property type="project" value="UniProtKB-UniRule"/>
</dbReference>
<dbReference type="FunFam" id="3.40.50.620:FF:000053">
    <property type="entry name" value="Probable tRNA sulfurtransferase"/>
    <property type="match status" value="1"/>
</dbReference>
<dbReference type="CDD" id="cd01712">
    <property type="entry name" value="PPase_ThiI"/>
    <property type="match status" value="1"/>
</dbReference>
<evidence type="ECO:0000256" key="9">
    <source>
        <dbReference type="ARBA" id="ARBA00050570"/>
    </source>
</evidence>
<dbReference type="GO" id="GO:0052837">
    <property type="term" value="P:thiazole biosynthetic process"/>
    <property type="evidence" value="ECO:0007669"/>
    <property type="project" value="TreeGrafter"/>
</dbReference>
<organism evidence="20 21">
    <name type="scientific">Candidatus Spechtbacteria bacterium RIFCSPLOWO2_12_FULL_38_22</name>
    <dbReference type="NCBI Taxonomy" id="1802165"/>
    <lineage>
        <taxon>Bacteria</taxon>
        <taxon>Candidatus Spechtiibacteriota</taxon>
    </lineage>
</organism>
<dbReference type="GO" id="GO:0005524">
    <property type="term" value="F:ATP binding"/>
    <property type="evidence" value="ECO:0007669"/>
    <property type="project" value="UniProtKB-UniRule"/>
</dbReference>
<keyword evidence="2 18" id="KW-0963">Cytoplasm</keyword>
<feature type="domain" description="THUMP" evidence="19">
    <location>
        <begin position="54"/>
        <end position="161"/>
    </location>
</feature>
<dbReference type="Gene3D" id="3.40.50.620">
    <property type="entry name" value="HUPs"/>
    <property type="match status" value="1"/>
</dbReference>
<dbReference type="CDD" id="cd11716">
    <property type="entry name" value="THUMP_ThiI"/>
    <property type="match status" value="1"/>
</dbReference>
<keyword evidence="6 18" id="KW-0067">ATP-binding</keyword>
<comment type="subcellular location">
    <subcellularLocation>
        <location evidence="1 18">Cytoplasm</location>
    </subcellularLocation>
</comment>
<dbReference type="GO" id="GO:0009229">
    <property type="term" value="P:thiamine diphosphate biosynthetic process"/>
    <property type="evidence" value="ECO:0007669"/>
    <property type="project" value="UniProtKB-UniRule"/>
</dbReference>
<dbReference type="AlphaFoldDB" id="A0A1G2HI88"/>